<keyword evidence="1" id="KW-0143">Chaperone</keyword>
<dbReference type="Proteomes" id="UP000239649">
    <property type="component" value="Unassembled WGS sequence"/>
</dbReference>
<sequence>MAGSKDYYTILGVPKGTADDAVLKKAYRKLAMQWHPDKNPENKETAEKKFKEVSEAYEVLSDPEKRQIYDQFGEEGLKGSMGGGGGFGGFGGGGRGRGGFRPRDPNDLFAEFVRSFGGGGGGSFNRGGSGFGGDPFGSMGGMGGGMPGGGFDPFVAMGGMGGMGSGGFPGMNGHGGHGHHHQRRSKKDAAHEMQLQCSLEDLFKGTTRRMKISRKRLDASGMQHPETEILEINVRPGWKAGTKITFQEKGDENPGRTAADIVFVLQEKAHPVFKRDGNDLIYTHRLSLADALCGTVVQLQTLDGRPLSIPIQEVVSPQLEKVVPGEGMPLTKHPGQKGNLRLRFEVIFPRQLSDQQKAALRQVLPTQ</sequence>
<reference evidence="4 5" key="1">
    <citation type="journal article" date="2018" name="Plant J.">
        <title>Genome sequences of Chlorella sorokiniana UTEX 1602 and Micractinium conductrix SAG 241.80: implications to maltose excretion by a green alga.</title>
        <authorList>
            <person name="Arriola M.B."/>
            <person name="Velmurugan N."/>
            <person name="Zhang Y."/>
            <person name="Plunkett M.H."/>
            <person name="Hondzo H."/>
            <person name="Barney B.M."/>
        </authorList>
    </citation>
    <scope>NUCLEOTIDE SEQUENCE [LARGE SCALE GENOMIC DNA]</scope>
    <source>
        <strain evidence="4 5">SAG 241.80</strain>
    </source>
</reference>
<comment type="caution">
    <text evidence="4">The sequence shown here is derived from an EMBL/GenBank/DDBJ whole genome shotgun (WGS) entry which is preliminary data.</text>
</comment>
<dbReference type="STRING" id="554055.A0A2P6V8P0"/>
<gene>
    <name evidence="4" type="ORF">C2E20_6104</name>
</gene>
<dbReference type="PANTHER" id="PTHR24078:SF553">
    <property type="entry name" value="DNAJ HOMOLOG SUBFAMILY B MEMBER 5"/>
    <property type="match status" value="1"/>
</dbReference>
<dbReference type="GO" id="GO:0006457">
    <property type="term" value="P:protein folding"/>
    <property type="evidence" value="ECO:0007669"/>
    <property type="project" value="InterPro"/>
</dbReference>
<dbReference type="Pfam" id="PF01556">
    <property type="entry name" value="DnaJ_C"/>
    <property type="match status" value="1"/>
</dbReference>
<dbReference type="InterPro" id="IPR001623">
    <property type="entry name" value="DnaJ_domain"/>
</dbReference>
<dbReference type="OrthoDB" id="550424at2759"/>
<dbReference type="InterPro" id="IPR018253">
    <property type="entry name" value="DnaJ_domain_CS"/>
</dbReference>
<dbReference type="SUPFAM" id="SSF49493">
    <property type="entry name" value="HSP40/DnaJ peptide-binding domain"/>
    <property type="match status" value="2"/>
</dbReference>
<dbReference type="InterPro" id="IPR051339">
    <property type="entry name" value="DnaJ_subfamily_B"/>
</dbReference>
<dbReference type="Gene3D" id="1.10.287.110">
    <property type="entry name" value="DnaJ domain"/>
    <property type="match status" value="1"/>
</dbReference>
<dbReference type="CDD" id="cd06257">
    <property type="entry name" value="DnaJ"/>
    <property type="match status" value="1"/>
</dbReference>
<evidence type="ECO:0000256" key="2">
    <source>
        <dbReference type="SAM" id="MobiDB-lite"/>
    </source>
</evidence>
<dbReference type="FunFam" id="2.60.260.20:FF:000002">
    <property type="entry name" value="Dnaj homolog subfamily b member"/>
    <property type="match status" value="1"/>
</dbReference>
<dbReference type="GO" id="GO:0005829">
    <property type="term" value="C:cytosol"/>
    <property type="evidence" value="ECO:0007669"/>
    <property type="project" value="TreeGrafter"/>
</dbReference>
<dbReference type="SMART" id="SM00271">
    <property type="entry name" value="DnaJ"/>
    <property type="match status" value="1"/>
</dbReference>
<dbReference type="InterPro" id="IPR036869">
    <property type="entry name" value="J_dom_sf"/>
</dbReference>
<feature type="domain" description="J" evidence="3">
    <location>
        <begin position="6"/>
        <end position="73"/>
    </location>
</feature>
<dbReference type="Pfam" id="PF00226">
    <property type="entry name" value="DnaJ"/>
    <property type="match status" value="1"/>
</dbReference>
<evidence type="ECO:0000313" key="5">
    <source>
        <dbReference type="Proteomes" id="UP000239649"/>
    </source>
</evidence>
<accession>A0A2P6V8P0</accession>
<dbReference type="PROSITE" id="PS50076">
    <property type="entry name" value="DNAJ_2"/>
    <property type="match status" value="1"/>
</dbReference>
<dbReference type="InterPro" id="IPR002939">
    <property type="entry name" value="DnaJ_C"/>
</dbReference>
<dbReference type="InterPro" id="IPR008971">
    <property type="entry name" value="HSP40/DnaJ_pept-bd"/>
</dbReference>
<protein>
    <submittedName>
        <fullName evidence="4">DnaJ-like protein subfamily B member 1-like</fullName>
    </submittedName>
</protein>
<dbReference type="GO" id="GO:0051082">
    <property type="term" value="F:unfolded protein binding"/>
    <property type="evidence" value="ECO:0007669"/>
    <property type="project" value="InterPro"/>
</dbReference>
<evidence type="ECO:0000259" key="3">
    <source>
        <dbReference type="PROSITE" id="PS50076"/>
    </source>
</evidence>
<feature type="compositionally biased region" description="Basic residues" evidence="2">
    <location>
        <begin position="176"/>
        <end position="186"/>
    </location>
</feature>
<dbReference type="PANTHER" id="PTHR24078">
    <property type="entry name" value="DNAJ HOMOLOG SUBFAMILY C MEMBER"/>
    <property type="match status" value="1"/>
</dbReference>
<evidence type="ECO:0000256" key="1">
    <source>
        <dbReference type="ARBA" id="ARBA00023186"/>
    </source>
</evidence>
<dbReference type="GO" id="GO:0051087">
    <property type="term" value="F:protein-folding chaperone binding"/>
    <property type="evidence" value="ECO:0007669"/>
    <property type="project" value="TreeGrafter"/>
</dbReference>
<evidence type="ECO:0000313" key="4">
    <source>
        <dbReference type="EMBL" id="PSC70447.1"/>
    </source>
</evidence>
<organism evidence="4 5">
    <name type="scientific">Micractinium conductrix</name>
    <dbReference type="NCBI Taxonomy" id="554055"/>
    <lineage>
        <taxon>Eukaryota</taxon>
        <taxon>Viridiplantae</taxon>
        <taxon>Chlorophyta</taxon>
        <taxon>core chlorophytes</taxon>
        <taxon>Trebouxiophyceae</taxon>
        <taxon>Chlorellales</taxon>
        <taxon>Chlorellaceae</taxon>
        <taxon>Chlorella clade</taxon>
        <taxon>Micractinium</taxon>
    </lineage>
</organism>
<dbReference type="AlphaFoldDB" id="A0A2P6V8P0"/>
<dbReference type="EMBL" id="LHPF02000020">
    <property type="protein sequence ID" value="PSC70447.1"/>
    <property type="molecule type" value="Genomic_DNA"/>
</dbReference>
<name>A0A2P6V8P0_9CHLO</name>
<keyword evidence="5" id="KW-1185">Reference proteome</keyword>
<feature type="region of interest" description="Disordered" evidence="2">
    <location>
        <begin position="169"/>
        <end position="189"/>
    </location>
</feature>
<dbReference type="Gene3D" id="2.60.260.20">
    <property type="entry name" value="Urease metallochaperone UreE, N-terminal domain"/>
    <property type="match status" value="2"/>
</dbReference>
<dbReference type="CDD" id="cd10747">
    <property type="entry name" value="DnaJ_C"/>
    <property type="match status" value="1"/>
</dbReference>
<dbReference type="FunFam" id="2.60.260.20:FF:000006">
    <property type="entry name" value="DnaJ subfamily B member 13"/>
    <property type="match status" value="1"/>
</dbReference>
<dbReference type="PROSITE" id="PS00636">
    <property type="entry name" value="DNAJ_1"/>
    <property type="match status" value="1"/>
</dbReference>
<proteinExistence type="predicted"/>
<dbReference type="SUPFAM" id="SSF46565">
    <property type="entry name" value="Chaperone J-domain"/>
    <property type="match status" value="1"/>
</dbReference>
<dbReference type="PRINTS" id="PR00625">
    <property type="entry name" value="JDOMAIN"/>
</dbReference>